<protein>
    <submittedName>
        <fullName evidence="1">Uncharacterized protein</fullName>
    </submittedName>
</protein>
<accession>A0ACC2QQV2</accession>
<gene>
    <name evidence="1" type="ORF">PYW08_004234</name>
</gene>
<keyword evidence="2" id="KW-1185">Reference proteome</keyword>
<comment type="caution">
    <text evidence="1">The sequence shown here is derived from an EMBL/GenBank/DDBJ whole genome shotgun (WGS) entry which is preliminary data.</text>
</comment>
<sequence>MSKTLLRISLRHLDQAGVFRPTYTAAVTMSSKAAQKNIATQKAAINEKINASDKTLMKKERYRKKRNIKTIYGFERMAEDLIQESVSKGEFENLSGTGKPLKTQIENPYVDFMTQKLNEVLINNGFTPEWITLAKEIDEEIDSLKQEIRSDRMPLGPYPLSQADLIKWEKICELNRDIASSINIKINKYNMIVPLLNKQKVHVEFDKICEDILKNGVHSVVKAKSESVGKTEYVSSSDGVDLFGAIFKTLGDLITFKQKKNS</sequence>
<name>A0ACC2QQV2_9NEOP</name>
<organism evidence="1 2">
    <name type="scientific">Mythimna loreyi</name>
    <dbReference type="NCBI Taxonomy" id="667449"/>
    <lineage>
        <taxon>Eukaryota</taxon>
        <taxon>Metazoa</taxon>
        <taxon>Ecdysozoa</taxon>
        <taxon>Arthropoda</taxon>
        <taxon>Hexapoda</taxon>
        <taxon>Insecta</taxon>
        <taxon>Pterygota</taxon>
        <taxon>Neoptera</taxon>
        <taxon>Endopterygota</taxon>
        <taxon>Lepidoptera</taxon>
        <taxon>Glossata</taxon>
        <taxon>Ditrysia</taxon>
        <taxon>Noctuoidea</taxon>
        <taxon>Noctuidae</taxon>
        <taxon>Noctuinae</taxon>
        <taxon>Hadenini</taxon>
        <taxon>Mythimna</taxon>
    </lineage>
</organism>
<reference evidence="1" key="1">
    <citation type="submission" date="2023-03" db="EMBL/GenBank/DDBJ databases">
        <title>Chromosome-level genomes of two armyworms, Mythimna separata and Mythimna loreyi, provide insights into the biosynthesis and reception of sex pheromones.</title>
        <authorList>
            <person name="Zhao H."/>
        </authorList>
    </citation>
    <scope>NUCLEOTIDE SEQUENCE</scope>
    <source>
        <strain evidence="1">BeijingLab</strain>
    </source>
</reference>
<evidence type="ECO:0000313" key="1">
    <source>
        <dbReference type="EMBL" id="KAJ8721832.1"/>
    </source>
</evidence>
<evidence type="ECO:0000313" key="2">
    <source>
        <dbReference type="Proteomes" id="UP001231649"/>
    </source>
</evidence>
<dbReference type="EMBL" id="CM056792">
    <property type="protein sequence ID" value="KAJ8721832.1"/>
    <property type="molecule type" value="Genomic_DNA"/>
</dbReference>
<dbReference type="Proteomes" id="UP001231649">
    <property type="component" value="Chromosome 16"/>
</dbReference>
<proteinExistence type="predicted"/>